<sequence length="203" mass="22035">MDEPGTRIALLCAVEGPGISIIMVVRWPTSLSWDARNRTTLVPVVMLLCHAKEFVNLGYYAEYVSLQSTIRTCPPRGSSDMPLAPLAARLSSCEWSAMAYAIGNAASHWLFHKARALQLLAQNAGQIVTEILLRGRAPAGHCAPPRQVSDNLPAPESIICVIGAVPHGSLGSSRARKPSNRFPPNNPEPCQRHACHRLRELSA</sequence>
<dbReference type="Proteomes" id="UP001287286">
    <property type="component" value="Unassembled WGS sequence"/>
</dbReference>
<accession>A0ABR0BE35</accession>
<organism evidence="2 3">
    <name type="scientific">Purpureocillium lilacinum</name>
    <name type="common">Paecilomyces lilacinus</name>
    <dbReference type="NCBI Taxonomy" id="33203"/>
    <lineage>
        <taxon>Eukaryota</taxon>
        <taxon>Fungi</taxon>
        <taxon>Dikarya</taxon>
        <taxon>Ascomycota</taxon>
        <taxon>Pezizomycotina</taxon>
        <taxon>Sordariomycetes</taxon>
        <taxon>Hypocreomycetidae</taxon>
        <taxon>Hypocreales</taxon>
        <taxon>Ophiocordycipitaceae</taxon>
        <taxon>Purpureocillium</taxon>
    </lineage>
</organism>
<evidence type="ECO:0000313" key="3">
    <source>
        <dbReference type="Proteomes" id="UP001287286"/>
    </source>
</evidence>
<comment type="caution">
    <text evidence="2">The sequence shown here is derived from an EMBL/GenBank/DDBJ whole genome shotgun (WGS) entry which is preliminary data.</text>
</comment>
<gene>
    <name evidence="2" type="ORF">Purlil1_13435</name>
</gene>
<dbReference type="EMBL" id="JAWRVI010000220">
    <property type="protein sequence ID" value="KAK4071339.1"/>
    <property type="molecule type" value="Genomic_DNA"/>
</dbReference>
<feature type="region of interest" description="Disordered" evidence="1">
    <location>
        <begin position="170"/>
        <end position="190"/>
    </location>
</feature>
<evidence type="ECO:0000256" key="1">
    <source>
        <dbReference type="SAM" id="MobiDB-lite"/>
    </source>
</evidence>
<keyword evidence="3" id="KW-1185">Reference proteome</keyword>
<reference evidence="2 3" key="1">
    <citation type="journal article" date="2024" name="Microbiol. Resour. Announc.">
        <title>Genome annotations for the ascomycete fungi Trichoderma harzianum, Trichoderma aggressivum, and Purpureocillium lilacinum.</title>
        <authorList>
            <person name="Beijen E.P.W."/>
            <person name="Ohm R.A."/>
        </authorList>
    </citation>
    <scope>NUCLEOTIDE SEQUENCE [LARGE SCALE GENOMIC DNA]</scope>
    <source>
        <strain evidence="2 3">CBS 150709</strain>
    </source>
</reference>
<evidence type="ECO:0000313" key="2">
    <source>
        <dbReference type="EMBL" id="KAK4071339.1"/>
    </source>
</evidence>
<protein>
    <submittedName>
        <fullName evidence="2">Uncharacterized protein</fullName>
    </submittedName>
</protein>
<name>A0ABR0BE35_PURLI</name>
<proteinExistence type="predicted"/>